<evidence type="ECO:0000256" key="1">
    <source>
        <dbReference type="ARBA" id="ARBA00007257"/>
    </source>
</evidence>
<dbReference type="Proteomes" id="UP001596171">
    <property type="component" value="Unassembled WGS sequence"/>
</dbReference>
<dbReference type="Gene3D" id="2.60.40.10">
    <property type="entry name" value="Immunoglobulins"/>
    <property type="match status" value="12"/>
</dbReference>
<gene>
    <name evidence="7" type="ORF">ACFP1L_04245</name>
</gene>
<feature type="domain" description="SpaA-like prealbumin fold" evidence="6">
    <location>
        <begin position="1734"/>
        <end position="1814"/>
    </location>
</feature>
<keyword evidence="5" id="KW-0812">Transmembrane</keyword>
<feature type="domain" description="SpaA-like prealbumin fold" evidence="6">
    <location>
        <begin position="1030"/>
        <end position="1119"/>
    </location>
</feature>
<accession>A0ABW1SHC3</accession>
<feature type="domain" description="SpaA-like prealbumin fold" evidence="6">
    <location>
        <begin position="931"/>
        <end position="1022"/>
    </location>
</feature>
<proteinExistence type="inferred from homology"/>
<feature type="domain" description="SpaA-like prealbumin fold" evidence="6">
    <location>
        <begin position="1327"/>
        <end position="1409"/>
    </location>
</feature>
<dbReference type="EMBL" id="JBHSSE010000009">
    <property type="protein sequence ID" value="MFC6201110.1"/>
    <property type="molecule type" value="Genomic_DNA"/>
</dbReference>
<comment type="similarity">
    <text evidence="1">Belongs to the serine-aspartate repeat-containing protein (SDr) family.</text>
</comment>
<dbReference type="PANTHER" id="PTHR36108:SF13">
    <property type="entry name" value="COLOSSIN-B-RELATED"/>
    <property type="match status" value="1"/>
</dbReference>
<dbReference type="Pfam" id="PF17802">
    <property type="entry name" value="SpaA"/>
    <property type="match status" value="12"/>
</dbReference>
<keyword evidence="3" id="KW-0732">Signal</keyword>
<sequence length="2215" mass="240827">MMRKKSRIAHFLMALLLMLQVLVIPIGALSADTVPAASSVGGGVELFSTKQGSDKPTEKLSISEYSGDYKVTAKLNNQTHESFDGGKIRIRLDRRDFDQPTAEGLAKPADNDFADKLEGGTVITTDPKDWIIEYSLKQVSAGENLEIPSVVQPMRLNVDQTRGTIVEEILDQHDQVVSTANTGYYIDSSPLVDRGFGMSQSTGDHTALNYYYNYQDKENQLKPNGDGSYTTLSDGTTNMYISYLYGTNDSRNIDVTMDLSKLDVLTFNADAPNGWHYDATTKKATRRFTPSEFTGDRPQRYLPLKVPKGSQLTFNVNDEYKERIYYEVRYEGSTAQINSEHYTWPVALALKSGQNWDPVPEGNGVHNETNLSHADLADVNAQTKLRYSVQTAGQIAGGGFQHIPAGVELPVSKLKATLPTDFYQDNNLQGFALKVANTPSLPGMTDNHLYGINADGSKELLKDNLGVTPWDATKLTKKYQGFQLEFDHPIMVTNKDAAFGFNIITTMSEQPLDAFRKDPSKKVKYYQLDKVFAQYPGYYKDAFAQSWFSSFYLNKYKQGDGQPAEISTGDRDDQVNVVNGHDFTINRSFSLQGNYANTQLENGKVYFIVPEHMRLAADQSGLKGLAKPQIIPNFHNSGRTAIVADLLPVNSSENGYTRYDISLPLDAAQLRQGDNYQIEGYVVYNNNDGSYDLNNPAGASSIVTPTLTGGDKYQLYADTKDPSKGLKLANTTLNYMPIAGLKVSNLVAKGDGGYSSDLGAYGYAGDVIKYRTNLYNGYSEVAKNIGLVDYLPVAGANGSKFDVKLAGPVTITNKTATTASPIDYAKAFKVYYATAKPSYGADDYSNSVVWRTASQLAPTDYPKVTMVKMALDSNVPFDPKAEVDFDYPAQMTTAETPDQSQAINQVQLINASGTYYNVNQAKVTMNYPVNAVQTTKIDSVSQKPLYGARFRLLDSTGQAIGTQLYETNATGKFQISDLKAGKYYLEEVVAPDGYVLPQGEAAKTAFTIGTTANTPTTVKITNVSKESPQGNVLIKNQDNDTGQPLNGSRFSLSRVTAIGETSVDDNLVITANGQLNHSGLLLGKYRLRQKTAPNGYLLNSQAFDFTISAGETSNVLVKNSAIPVPVKGQLTIINHEKGQSSKPVEGSEFELIDQSTGEQVGGKLVTDKNGQIVKTDLPAGDYQVKQVSVPTGYLLNAETQTVKISKDTPKVTAEFTNDLEPVKGQLTIINHEKNQPTKLIAGSKFELIDQQTGKQVGDKLVTDNNGQIVKKDLPAGDYQIKQVSVTDGYILNPNSQTVKISKENSTVTAKFVNDLKPVKGQLTIINHETDQPTKLIGGSEFELIDQQTGKQVGDKLVTDKNGQIVKKDLPAGDYQINQVSVPDGYALNPNSQTVKISKENSTVTAKFVNDLKPVTPEPVKGQLTIINHEKGQPSKLIAGSKFELVDQSTGQQVAENLVTDKNGQIVQSNLPVGDYQLNQVSVPVGYVLNTETQAVKISKETPKVTMEFTNDVKPETPEPIKGQLTIINHETNQPTKLIANSEFELIDQSTGKQVGNKLVTDKDGQVVQSNLPAGDYQLKQVSVPAGYVLNTKTQTVTISKDTPNVTVKFENEAKPVTPEPIKGQLTIINHEKNHSSKLIAGSEFSLLDQSTGKQVGDKLVTDKDGQIVQSNLPAGDYKLKQVSVPAGYVLNTETQTVTISKDTPVVTAKFENEAKPVTPEPVKGQLTIINHEKNHSSKLIAGSEFSLLDQSTGKQVGDKLVTDKDGQIVQSNLPAGDYQLKQVAVPTGYVLNTETQTITISKNTPKVTAKFENEAKPVTPVPVKGQLTIVNHEKGQPSKLIAGSEFNLFDQKTGKQVGSKLVTDKNGQIVQSNLPAGDYQLKQVAVPTGYVLNTKTQTVTISKDNPQVTAKFENEAKSVTPVPIKGQLTIINHEKNHSNKLIAGSEFKLINSETGKQVAGKLVTDKDGRIVQKDLAAGAYQLKQVSVPAGYVLNTETQIVQISKDSPTTAEFENEAKSVTPVPIKGQLTIINHVKNQPTKLISGSEFVLIDQSTGKQIFGKLTTDKNGQIVQKALPVGAYRIKQVSVSSGYLLNSETQFIKVSEATPTVNIKFVNDVKPTVSKPDVAKPQQPTTKPNTESSSAADAIQSTKPTASSKSKGIASSKAKSAAATSKSKTKNLPQSNEQLSIGLITLGVLLLVLVLAYAWKKAKVSKH</sequence>
<evidence type="ECO:0000259" key="6">
    <source>
        <dbReference type="Pfam" id="PF17802"/>
    </source>
</evidence>
<feature type="compositionally biased region" description="Polar residues" evidence="4">
    <location>
        <begin position="2130"/>
        <end position="2152"/>
    </location>
</feature>
<organism evidence="7 8">
    <name type="scientific">Lactiplantibacillus nangangensis</name>
    <dbReference type="NCBI Taxonomy" id="2559917"/>
    <lineage>
        <taxon>Bacteria</taxon>
        <taxon>Bacillati</taxon>
        <taxon>Bacillota</taxon>
        <taxon>Bacilli</taxon>
        <taxon>Lactobacillales</taxon>
        <taxon>Lactobacillaceae</taxon>
        <taxon>Lactiplantibacillus</taxon>
    </lineage>
</organism>
<protein>
    <submittedName>
        <fullName evidence="7">SpaA isopeptide-forming pilin-related protein</fullName>
    </submittedName>
</protein>
<feature type="compositionally biased region" description="Low complexity" evidence="4">
    <location>
        <begin position="2153"/>
        <end position="2174"/>
    </location>
</feature>
<evidence type="ECO:0000256" key="3">
    <source>
        <dbReference type="ARBA" id="ARBA00022729"/>
    </source>
</evidence>
<evidence type="ECO:0000256" key="5">
    <source>
        <dbReference type="SAM" id="Phobius"/>
    </source>
</evidence>
<evidence type="ECO:0000313" key="7">
    <source>
        <dbReference type="EMBL" id="MFC6201110.1"/>
    </source>
</evidence>
<dbReference type="SUPFAM" id="SSF49478">
    <property type="entry name" value="Cna protein B-type domain"/>
    <property type="match status" value="11"/>
</dbReference>
<evidence type="ECO:0000256" key="2">
    <source>
        <dbReference type="ARBA" id="ARBA00022525"/>
    </source>
</evidence>
<feature type="domain" description="SpaA-like prealbumin fold" evidence="6">
    <location>
        <begin position="2035"/>
        <end position="2115"/>
    </location>
</feature>
<keyword evidence="5" id="KW-1133">Transmembrane helix</keyword>
<feature type="domain" description="SpaA-like prealbumin fold" evidence="6">
    <location>
        <begin position="1234"/>
        <end position="1313"/>
    </location>
</feature>
<feature type="domain" description="SpaA-like prealbumin fold" evidence="6">
    <location>
        <begin position="1531"/>
        <end position="1612"/>
    </location>
</feature>
<feature type="domain" description="SpaA-like prealbumin fold" evidence="6">
    <location>
        <begin position="1633"/>
        <end position="1713"/>
    </location>
</feature>
<keyword evidence="2" id="KW-0964">Secreted</keyword>
<feature type="domain" description="SpaA-like prealbumin fold" evidence="6">
    <location>
        <begin position="1931"/>
        <end position="2015"/>
    </location>
</feature>
<dbReference type="PANTHER" id="PTHR36108">
    <property type="entry name" value="COLOSSIN-B-RELATED"/>
    <property type="match status" value="1"/>
</dbReference>
<feature type="domain" description="SpaA-like prealbumin fold" evidence="6">
    <location>
        <begin position="1838"/>
        <end position="1915"/>
    </location>
</feature>
<dbReference type="InterPro" id="IPR041033">
    <property type="entry name" value="SpaA_PFL_dom_1"/>
</dbReference>
<feature type="domain" description="SpaA-like prealbumin fold" evidence="6">
    <location>
        <begin position="1138"/>
        <end position="1218"/>
    </location>
</feature>
<comment type="caution">
    <text evidence="7">The sequence shown here is derived from an EMBL/GenBank/DDBJ whole genome shotgun (WGS) entry which is preliminary data.</text>
</comment>
<feature type="domain" description="SpaA-like prealbumin fold" evidence="6">
    <location>
        <begin position="1434"/>
        <end position="1511"/>
    </location>
</feature>
<name>A0ABW1SHC3_9LACO</name>
<keyword evidence="8" id="KW-1185">Reference proteome</keyword>
<dbReference type="InterPro" id="IPR013783">
    <property type="entry name" value="Ig-like_fold"/>
</dbReference>
<evidence type="ECO:0000256" key="4">
    <source>
        <dbReference type="SAM" id="MobiDB-lite"/>
    </source>
</evidence>
<evidence type="ECO:0000313" key="8">
    <source>
        <dbReference type="Proteomes" id="UP001596171"/>
    </source>
</evidence>
<feature type="transmembrane region" description="Helical" evidence="5">
    <location>
        <begin position="2187"/>
        <end position="2207"/>
    </location>
</feature>
<keyword evidence="5" id="KW-0472">Membrane</keyword>
<feature type="region of interest" description="Disordered" evidence="4">
    <location>
        <begin position="2121"/>
        <end position="2180"/>
    </location>
</feature>
<reference evidence="8" key="1">
    <citation type="journal article" date="2019" name="Int. J. Syst. Evol. Microbiol.">
        <title>The Global Catalogue of Microorganisms (GCM) 10K type strain sequencing project: providing services to taxonomists for standard genome sequencing and annotation.</title>
        <authorList>
            <consortium name="The Broad Institute Genomics Platform"/>
            <consortium name="The Broad Institute Genome Sequencing Center for Infectious Disease"/>
            <person name="Wu L."/>
            <person name="Ma J."/>
        </authorList>
    </citation>
    <scope>NUCLEOTIDE SEQUENCE [LARGE SCALE GENOMIC DNA]</scope>
    <source>
        <strain evidence="8">CCM 8930</strain>
    </source>
</reference>